<dbReference type="AlphaFoldDB" id="A0AAD8MHT7"/>
<keyword evidence="2" id="KW-0677">Repeat</keyword>
<organism evidence="4 5">
    <name type="scientific">Heracleum sosnowskyi</name>
    <dbReference type="NCBI Taxonomy" id="360622"/>
    <lineage>
        <taxon>Eukaryota</taxon>
        <taxon>Viridiplantae</taxon>
        <taxon>Streptophyta</taxon>
        <taxon>Embryophyta</taxon>
        <taxon>Tracheophyta</taxon>
        <taxon>Spermatophyta</taxon>
        <taxon>Magnoliopsida</taxon>
        <taxon>eudicotyledons</taxon>
        <taxon>Gunneridae</taxon>
        <taxon>Pentapetalae</taxon>
        <taxon>asterids</taxon>
        <taxon>campanulids</taxon>
        <taxon>Apiales</taxon>
        <taxon>Apiaceae</taxon>
        <taxon>Apioideae</taxon>
        <taxon>apioid superclade</taxon>
        <taxon>Tordylieae</taxon>
        <taxon>Tordyliinae</taxon>
        <taxon>Heracleum</taxon>
    </lineage>
</organism>
<dbReference type="Gene3D" id="3.30.430.20">
    <property type="entry name" value="Gnk2 domain, C-X8-C-X2-C motif"/>
    <property type="match status" value="1"/>
</dbReference>
<evidence type="ECO:0000313" key="5">
    <source>
        <dbReference type="Proteomes" id="UP001237642"/>
    </source>
</evidence>
<dbReference type="PANTHER" id="PTHR32099:SF42">
    <property type="entry name" value="CYSTEINE-RICH RECEPTOR-LIKE PROTEIN KINASE 9-RELATED"/>
    <property type="match status" value="1"/>
</dbReference>
<keyword evidence="5" id="KW-1185">Reference proteome</keyword>
<proteinExistence type="predicted"/>
<dbReference type="PROSITE" id="PS51473">
    <property type="entry name" value="GNK2"/>
    <property type="match status" value="1"/>
</dbReference>
<evidence type="ECO:0000256" key="2">
    <source>
        <dbReference type="ARBA" id="ARBA00022737"/>
    </source>
</evidence>
<reference evidence="4" key="1">
    <citation type="submission" date="2023-02" db="EMBL/GenBank/DDBJ databases">
        <title>Genome of toxic invasive species Heracleum sosnowskyi carries increased number of genes despite the absence of recent whole-genome duplications.</title>
        <authorList>
            <person name="Schelkunov M."/>
            <person name="Shtratnikova V."/>
            <person name="Makarenko M."/>
            <person name="Klepikova A."/>
            <person name="Omelchenko D."/>
            <person name="Novikova G."/>
            <person name="Obukhova E."/>
            <person name="Bogdanov V."/>
            <person name="Penin A."/>
            <person name="Logacheva M."/>
        </authorList>
    </citation>
    <scope>NUCLEOTIDE SEQUENCE</scope>
    <source>
        <strain evidence="4">Hsosn_3</strain>
        <tissue evidence="4">Leaf</tissue>
    </source>
</reference>
<dbReference type="PANTHER" id="PTHR32099">
    <property type="entry name" value="CYSTEINE-RICH REPEAT SECRETORY PROTEIN"/>
    <property type="match status" value="1"/>
</dbReference>
<evidence type="ECO:0000259" key="3">
    <source>
        <dbReference type="PROSITE" id="PS51473"/>
    </source>
</evidence>
<dbReference type="CDD" id="cd23509">
    <property type="entry name" value="Gnk2-like"/>
    <property type="match status" value="1"/>
</dbReference>
<dbReference type="InterPro" id="IPR038408">
    <property type="entry name" value="GNK2_sf"/>
</dbReference>
<accession>A0AAD8MHT7</accession>
<reference evidence="4" key="2">
    <citation type="submission" date="2023-05" db="EMBL/GenBank/DDBJ databases">
        <authorList>
            <person name="Schelkunov M.I."/>
        </authorList>
    </citation>
    <scope>NUCLEOTIDE SEQUENCE</scope>
    <source>
        <strain evidence="4">Hsosn_3</strain>
        <tissue evidence="4">Leaf</tissue>
    </source>
</reference>
<evidence type="ECO:0000313" key="4">
    <source>
        <dbReference type="EMBL" id="KAK1373322.1"/>
    </source>
</evidence>
<evidence type="ECO:0000256" key="1">
    <source>
        <dbReference type="ARBA" id="ARBA00022729"/>
    </source>
</evidence>
<gene>
    <name evidence="4" type="ORF">POM88_029515</name>
</gene>
<dbReference type="Proteomes" id="UP001237642">
    <property type="component" value="Unassembled WGS sequence"/>
</dbReference>
<comment type="caution">
    <text evidence="4">The sequence shown here is derived from an EMBL/GenBank/DDBJ whole genome shotgun (WGS) entry which is preliminary data.</text>
</comment>
<dbReference type="EMBL" id="JAUIZM010000007">
    <property type="protein sequence ID" value="KAK1373322.1"/>
    <property type="molecule type" value="Genomic_DNA"/>
</dbReference>
<name>A0AAD8MHT7_9APIA</name>
<protein>
    <recommendedName>
        <fullName evidence="3">Gnk2-homologous domain-containing protein</fullName>
    </recommendedName>
</protein>
<sequence length="298" mass="33303">MAEHGKGDGGWPVPANGGDEQCYRCENIPRYLAFAKKFPLIYFFLKSANLRFCFKLVLKWVYTESRLLKFKLQLKLDRETAPSSRPCRKLEPHLENGGASTSLYLWISYPSPAFFPTVCYVAPARMQTYIISSCQDSTFSDNNDTFRGDASAKTCQDAIYAAFTKIARNCQYRKDAIICTGIANVYGVVQCAPDLSLSQCQNCLSSALANSANASIHSEGGEGIRSLMPSCCTKNGIYPLLGNYPLQPRDSGRKTNNITNVNCYTSVLCGKQAWRRVAFVRSTSYNDDVHYFKVAYIF</sequence>
<keyword evidence="1" id="KW-0732">Signal</keyword>
<feature type="domain" description="Gnk2-homologous" evidence="3">
    <location>
        <begin position="127"/>
        <end position="240"/>
    </location>
</feature>
<dbReference type="InterPro" id="IPR002902">
    <property type="entry name" value="GNK2"/>
</dbReference>